<evidence type="ECO:0000313" key="2">
    <source>
        <dbReference type="Proteomes" id="UP000515312"/>
    </source>
</evidence>
<name>A0A7G8BGR1_9BACT</name>
<dbReference type="KEGG" id="adin:H7849_22210"/>
<dbReference type="RefSeq" id="WP_186742620.1">
    <property type="nucleotide sequence ID" value="NZ_CP060394.1"/>
</dbReference>
<protein>
    <submittedName>
        <fullName evidence="1">Uncharacterized protein</fullName>
    </submittedName>
</protein>
<sequence>MAANDILVPEVAFQANDAWPVVRGILTAAALRCCSWINIRTAFFTSSPSPRTPGDLYALPQQALTQIKRYIMAGFPVWMDARPR</sequence>
<dbReference type="EMBL" id="CP060394">
    <property type="protein sequence ID" value="QNI31731.1"/>
    <property type="molecule type" value="Genomic_DNA"/>
</dbReference>
<evidence type="ECO:0000313" key="1">
    <source>
        <dbReference type="EMBL" id="QNI31731.1"/>
    </source>
</evidence>
<reference evidence="1 2" key="1">
    <citation type="submission" date="2020-08" db="EMBL/GenBank/DDBJ databases">
        <title>Edaphobacter telluris sp. nov. and Acidobacterium dinghuensis sp. nov., two acidobacteria isolated from forest soil.</title>
        <authorList>
            <person name="Fu J."/>
            <person name="Qiu L."/>
        </authorList>
    </citation>
    <scope>NUCLEOTIDE SEQUENCE [LARGE SCALE GENOMIC DNA]</scope>
    <source>
        <strain evidence="1">4Y35</strain>
    </source>
</reference>
<dbReference type="AlphaFoldDB" id="A0A7G8BGR1"/>
<dbReference type="Proteomes" id="UP000515312">
    <property type="component" value="Chromosome"/>
</dbReference>
<proteinExistence type="predicted"/>
<organism evidence="1 2">
    <name type="scientific">Alloacidobacterium dinghuense</name>
    <dbReference type="NCBI Taxonomy" id="2763107"/>
    <lineage>
        <taxon>Bacteria</taxon>
        <taxon>Pseudomonadati</taxon>
        <taxon>Acidobacteriota</taxon>
        <taxon>Terriglobia</taxon>
        <taxon>Terriglobales</taxon>
        <taxon>Acidobacteriaceae</taxon>
        <taxon>Alloacidobacterium</taxon>
    </lineage>
</organism>
<accession>A0A7G8BGR1</accession>
<gene>
    <name evidence="1" type="ORF">H7849_22210</name>
</gene>
<keyword evidence="2" id="KW-1185">Reference proteome</keyword>